<comment type="caution">
    <text evidence="7">The sequence shown here is derived from an EMBL/GenBank/DDBJ whole genome shotgun (WGS) entry which is preliminary data.</text>
</comment>
<dbReference type="InterPro" id="IPR036388">
    <property type="entry name" value="WH-like_DNA-bd_sf"/>
</dbReference>
<evidence type="ECO:0000256" key="2">
    <source>
        <dbReference type="ARBA" id="ARBA00023015"/>
    </source>
</evidence>
<gene>
    <name evidence="7" type="ORF">DWW57_05180</name>
</gene>
<proteinExistence type="inferred from homology"/>
<dbReference type="FunFam" id="1.10.10.10:FF:000001">
    <property type="entry name" value="LysR family transcriptional regulator"/>
    <property type="match status" value="1"/>
</dbReference>
<accession>A0A412TUB5</accession>
<evidence type="ECO:0000256" key="5">
    <source>
        <dbReference type="ARBA" id="ARBA00023163"/>
    </source>
</evidence>
<dbReference type="Pfam" id="PF03466">
    <property type="entry name" value="LysR_substrate"/>
    <property type="match status" value="1"/>
</dbReference>
<dbReference type="SUPFAM" id="SSF53850">
    <property type="entry name" value="Periplasmic binding protein-like II"/>
    <property type="match status" value="1"/>
</dbReference>
<keyword evidence="2" id="KW-0805">Transcription regulation</keyword>
<dbReference type="PANTHER" id="PTHR30346:SF26">
    <property type="entry name" value="HYDROGEN PEROXIDE-INDUCIBLE GENES ACTIVATOR"/>
    <property type="match status" value="1"/>
</dbReference>
<dbReference type="PROSITE" id="PS50931">
    <property type="entry name" value="HTH_LYSR"/>
    <property type="match status" value="1"/>
</dbReference>
<name>A0A412TUB5_9BACT</name>
<dbReference type="InterPro" id="IPR036390">
    <property type="entry name" value="WH_DNA-bd_sf"/>
</dbReference>
<dbReference type="PRINTS" id="PR00039">
    <property type="entry name" value="HTHLYSR"/>
</dbReference>
<keyword evidence="5" id="KW-0804">Transcription</keyword>
<dbReference type="CDD" id="cd08411">
    <property type="entry name" value="PBP2_OxyR"/>
    <property type="match status" value="1"/>
</dbReference>
<dbReference type="PANTHER" id="PTHR30346">
    <property type="entry name" value="TRANSCRIPTIONAL DUAL REGULATOR HCAR-RELATED"/>
    <property type="match status" value="1"/>
</dbReference>
<dbReference type="AlphaFoldDB" id="A0A412TUB5"/>
<evidence type="ECO:0000256" key="3">
    <source>
        <dbReference type="ARBA" id="ARBA00023125"/>
    </source>
</evidence>
<dbReference type="Gene3D" id="3.40.190.10">
    <property type="entry name" value="Periplasmic binding protein-like II"/>
    <property type="match status" value="2"/>
</dbReference>
<dbReference type="GO" id="GO:0003700">
    <property type="term" value="F:DNA-binding transcription factor activity"/>
    <property type="evidence" value="ECO:0007669"/>
    <property type="project" value="InterPro"/>
</dbReference>
<dbReference type="GO" id="GO:0003677">
    <property type="term" value="F:DNA binding"/>
    <property type="evidence" value="ECO:0007669"/>
    <property type="project" value="UniProtKB-KW"/>
</dbReference>
<evidence type="ECO:0000256" key="4">
    <source>
        <dbReference type="ARBA" id="ARBA00023159"/>
    </source>
</evidence>
<evidence type="ECO:0000259" key="6">
    <source>
        <dbReference type="PROSITE" id="PS50931"/>
    </source>
</evidence>
<dbReference type="SUPFAM" id="SSF46785">
    <property type="entry name" value="Winged helix' DNA-binding domain"/>
    <property type="match status" value="1"/>
</dbReference>
<dbReference type="GO" id="GO:0032993">
    <property type="term" value="C:protein-DNA complex"/>
    <property type="evidence" value="ECO:0007669"/>
    <property type="project" value="TreeGrafter"/>
</dbReference>
<dbReference type="Proteomes" id="UP000284243">
    <property type="component" value="Unassembled WGS sequence"/>
</dbReference>
<protein>
    <submittedName>
        <fullName evidence="7">Hydrogen peroxide-inducible genes activator</fullName>
    </submittedName>
</protein>
<reference evidence="7 8" key="1">
    <citation type="submission" date="2018-08" db="EMBL/GenBank/DDBJ databases">
        <title>A genome reference for cultivated species of the human gut microbiota.</title>
        <authorList>
            <person name="Zou Y."/>
            <person name="Xue W."/>
            <person name="Luo G."/>
        </authorList>
    </citation>
    <scope>NUCLEOTIDE SEQUENCE [LARGE SCALE GENOMIC DNA]</scope>
    <source>
        <strain evidence="7 8">AF16-14</strain>
    </source>
</reference>
<comment type="similarity">
    <text evidence="1">Belongs to the LysR transcriptional regulatory family.</text>
</comment>
<dbReference type="Pfam" id="PF00126">
    <property type="entry name" value="HTH_1"/>
    <property type="match status" value="1"/>
</dbReference>
<evidence type="ECO:0000313" key="7">
    <source>
        <dbReference type="EMBL" id="RGU57359.1"/>
    </source>
</evidence>
<evidence type="ECO:0000256" key="1">
    <source>
        <dbReference type="ARBA" id="ARBA00009437"/>
    </source>
</evidence>
<dbReference type="InterPro" id="IPR000847">
    <property type="entry name" value="LysR_HTH_N"/>
</dbReference>
<keyword evidence="4" id="KW-0010">Activator</keyword>
<dbReference type="InterPro" id="IPR005119">
    <property type="entry name" value="LysR_subst-bd"/>
</dbReference>
<evidence type="ECO:0000313" key="8">
    <source>
        <dbReference type="Proteomes" id="UP000284243"/>
    </source>
</evidence>
<dbReference type="EMBL" id="QRYC01000005">
    <property type="protein sequence ID" value="RGU57359.1"/>
    <property type="molecule type" value="Genomic_DNA"/>
</dbReference>
<dbReference type="Gene3D" id="1.10.10.10">
    <property type="entry name" value="Winged helix-like DNA-binding domain superfamily/Winged helix DNA-binding domain"/>
    <property type="match status" value="1"/>
</dbReference>
<dbReference type="RefSeq" id="WP_022161209.1">
    <property type="nucleotide sequence ID" value="NZ_BAABYK010000001.1"/>
</dbReference>
<feature type="domain" description="HTH lysR-type" evidence="6">
    <location>
        <begin position="2"/>
        <end position="59"/>
    </location>
</feature>
<sequence>MITLTQLEYIVAIDEYRHFATAAEKCFVTQPTLSMQIKKLEDELGVIIFDRSRQPVVPTDLGAKLIEQARMTLSATQRIKEIIQEEQQEVEGTLKIGIIPTLAPYLLPVFIGPYIRKYPAVKVEVEELVSEEIIRRLKRDMLDVGLFVTPYHDEKIVERPVFYEEMLVYAHPDSELLKKKEVGHEDIVTSDIWMLGNGHCFRNQVVNLCEMSASQHKNLPFEFESNSLETLMRIVDVEGGFTLIPELALQYMSPEKKKQVRSIANTKPLREVSVIYSRHFTKQRLITLLCDEIKSVVPAHMLKRDRGMIVEWKAEKNE</sequence>
<organism evidence="7 8">
    <name type="scientific">Odoribacter splanchnicus</name>
    <dbReference type="NCBI Taxonomy" id="28118"/>
    <lineage>
        <taxon>Bacteria</taxon>
        <taxon>Pseudomonadati</taxon>
        <taxon>Bacteroidota</taxon>
        <taxon>Bacteroidia</taxon>
        <taxon>Bacteroidales</taxon>
        <taxon>Odoribacteraceae</taxon>
        <taxon>Odoribacter</taxon>
    </lineage>
</organism>
<keyword evidence="3" id="KW-0238">DNA-binding</keyword>